<keyword evidence="2" id="KW-0946">Virion</keyword>
<keyword evidence="2" id="KW-0167">Capsid protein</keyword>
<proteinExistence type="predicted"/>
<dbReference type="SUPFAM" id="SSF56112">
    <property type="entry name" value="Protein kinase-like (PK-like)"/>
    <property type="match status" value="1"/>
</dbReference>
<reference evidence="2 3" key="1">
    <citation type="submission" date="2019-05" db="EMBL/GenBank/DDBJ databases">
        <authorList>
            <person name="Narsing Rao M.P."/>
            <person name="Li W.J."/>
        </authorList>
    </citation>
    <scope>NUCLEOTIDE SEQUENCE [LARGE SCALE GENOMIC DNA]</scope>
    <source>
        <strain evidence="2 3">SYSU_K30003</strain>
    </source>
</reference>
<dbReference type="InterPro" id="IPR002575">
    <property type="entry name" value="Aminoglycoside_PTrfase"/>
</dbReference>
<dbReference type="InterPro" id="IPR014255">
    <property type="entry name" value="Spore_coat_CotS"/>
</dbReference>
<dbReference type="Proteomes" id="UP000309676">
    <property type="component" value="Unassembled WGS sequence"/>
</dbReference>
<evidence type="ECO:0000313" key="3">
    <source>
        <dbReference type="Proteomes" id="UP000309676"/>
    </source>
</evidence>
<keyword evidence="3" id="KW-1185">Reference proteome</keyword>
<dbReference type="Pfam" id="PF01636">
    <property type="entry name" value="APH"/>
    <property type="match status" value="1"/>
</dbReference>
<dbReference type="InterPro" id="IPR011009">
    <property type="entry name" value="Kinase-like_dom_sf"/>
</dbReference>
<evidence type="ECO:0000259" key="1">
    <source>
        <dbReference type="Pfam" id="PF01636"/>
    </source>
</evidence>
<protein>
    <submittedName>
        <fullName evidence="2">CotS family spore coat protein</fullName>
    </submittedName>
</protein>
<dbReference type="AlphaFoldDB" id="A0A5R9GKA7"/>
<organism evidence="2 3">
    <name type="scientific">Paenibacillus antri</name>
    <dbReference type="NCBI Taxonomy" id="2582848"/>
    <lineage>
        <taxon>Bacteria</taxon>
        <taxon>Bacillati</taxon>
        <taxon>Bacillota</taxon>
        <taxon>Bacilli</taxon>
        <taxon>Bacillales</taxon>
        <taxon>Paenibacillaceae</taxon>
        <taxon>Paenibacillus</taxon>
    </lineage>
</organism>
<name>A0A5R9GKA7_9BACL</name>
<dbReference type="PANTHER" id="PTHR39179">
    <property type="entry name" value="SPORE COAT PROTEIN I"/>
    <property type="match status" value="1"/>
</dbReference>
<dbReference type="Gene3D" id="3.90.1200.10">
    <property type="match status" value="1"/>
</dbReference>
<dbReference type="PANTHER" id="PTHR39179:SF1">
    <property type="entry name" value="SPORE COAT PROTEIN I"/>
    <property type="match status" value="1"/>
</dbReference>
<dbReference type="NCBIfam" id="TIGR02906">
    <property type="entry name" value="spore_CotS"/>
    <property type="match status" value="1"/>
</dbReference>
<feature type="domain" description="Aminoglycoside phosphotransferase" evidence="1">
    <location>
        <begin position="34"/>
        <end position="259"/>
    </location>
</feature>
<sequence>MSMDPYEESAAVRALSRYPYAVRSVRLLSDKGKKAVWYVDAEDAGGLILKKVPFGTEAIRFMIAAIDYMRGRGLGTPRVHRTSDGGGWAREDGQNYVLFDAVRGRPPEYKIEAELRTLLRGLATFHVASQGFESPTGFYPSYLLTDRETTMRRRVEQLAAWKSAAAGKPNPNGFDRLFLGRADAFVAQGEDALERLRRTGYGDWVRLTHETKTLCHQDFAAGNTAIGDDGRFYVFDMDSLTVDVPIRDLRKILNKVMKRDLAWDLDTMLTMMKAYHEAHPLTKDQYAALVAELTFPHLVYGQVSKYYEGREPSWTEEKHLQRLHEMILTESSKERVLESFLAGLDAWVR</sequence>
<accession>A0A5R9GKA7</accession>
<dbReference type="InterPro" id="IPR047175">
    <property type="entry name" value="CotS-like"/>
</dbReference>
<dbReference type="EMBL" id="VCIW01000001">
    <property type="protein sequence ID" value="TLS53994.1"/>
    <property type="molecule type" value="Genomic_DNA"/>
</dbReference>
<dbReference type="GO" id="GO:0042601">
    <property type="term" value="C:endospore-forming forespore"/>
    <property type="evidence" value="ECO:0007669"/>
    <property type="project" value="TreeGrafter"/>
</dbReference>
<evidence type="ECO:0000313" key="2">
    <source>
        <dbReference type="EMBL" id="TLS53994.1"/>
    </source>
</evidence>
<dbReference type="Gene3D" id="3.30.200.20">
    <property type="entry name" value="Phosphorylase Kinase, domain 1"/>
    <property type="match status" value="1"/>
</dbReference>
<comment type="caution">
    <text evidence="2">The sequence shown here is derived from an EMBL/GenBank/DDBJ whole genome shotgun (WGS) entry which is preliminary data.</text>
</comment>
<gene>
    <name evidence="2" type="ORF">FE782_01190</name>
</gene>